<dbReference type="EMBL" id="OZ023719">
    <property type="protein sequence ID" value="CAK9868251.1"/>
    <property type="molecule type" value="Genomic_DNA"/>
</dbReference>
<organism evidence="1 2">
    <name type="scientific">Sphagnum jensenii</name>
    <dbReference type="NCBI Taxonomy" id="128206"/>
    <lineage>
        <taxon>Eukaryota</taxon>
        <taxon>Viridiplantae</taxon>
        <taxon>Streptophyta</taxon>
        <taxon>Embryophyta</taxon>
        <taxon>Bryophyta</taxon>
        <taxon>Sphagnophytina</taxon>
        <taxon>Sphagnopsida</taxon>
        <taxon>Sphagnales</taxon>
        <taxon>Sphagnaceae</taxon>
        <taxon>Sphagnum</taxon>
    </lineage>
</organism>
<reference evidence="1" key="1">
    <citation type="submission" date="2024-03" db="EMBL/GenBank/DDBJ databases">
        <authorList>
            <consortium name="ELIXIR-Norway"/>
            <consortium name="Elixir Norway"/>
        </authorList>
    </citation>
    <scope>NUCLEOTIDE SEQUENCE</scope>
</reference>
<accession>A0ABP1B099</accession>
<gene>
    <name evidence="1" type="ORF">CSSPJE1EN2_LOCUS11244</name>
</gene>
<evidence type="ECO:0000313" key="1">
    <source>
        <dbReference type="EMBL" id="CAK9868251.1"/>
    </source>
</evidence>
<sequence>MLLALFVACGQITSELLKKLFEFRKLTREDFTTTEDDQEVCAHTIYCTNIGKKVKWNPNFGVIHSSYHVGSASWEWNIFP</sequence>
<name>A0ABP1B099_9BRYO</name>
<evidence type="ECO:0000313" key="2">
    <source>
        <dbReference type="Proteomes" id="UP001497522"/>
    </source>
</evidence>
<protein>
    <submittedName>
        <fullName evidence="1">Uncharacterized protein</fullName>
    </submittedName>
</protein>
<keyword evidence="2" id="KW-1185">Reference proteome</keyword>
<dbReference type="Proteomes" id="UP001497522">
    <property type="component" value="Chromosome 18"/>
</dbReference>
<proteinExistence type="predicted"/>